<name>A0AAD2D1B3_EUPCR</name>
<dbReference type="AlphaFoldDB" id="A0AAD2D1B3"/>
<protein>
    <submittedName>
        <fullName evidence="2">Uncharacterized protein</fullName>
    </submittedName>
</protein>
<feature type="region of interest" description="Disordered" evidence="1">
    <location>
        <begin position="203"/>
        <end position="222"/>
    </location>
</feature>
<comment type="caution">
    <text evidence="2">The sequence shown here is derived from an EMBL/GenBank/DDBJ whole genome shotgun (WGS) entry which is preliminary data.</text>
</comment>
<evidence type="ECO:0000313" key="2">
    <source>
        <dbReference type="EMBL" id="CAI2377209.1"/>
    </source>
</evidence>
<organism evidence="2 3">
    <name type="scientific">Euplotes crassus</name>
    <dbReference type="NCBI Taxonomy" id="5936"/>
    <lineage>
        <taxon>Eukaryota</taxon>
        <taxon>Sar</taxon>
        <taxon>Alveolata</taxon>
        <taxon>Ciliophora</taxon>
        <taxon>Intramacronucleata</taxon>
        <taxon>Spirotrichea</taxon>
        <taxon>Hypotrichia</taxon>
        <taxon>Euplotida</taxon>
        <taxon>Euplotidae</taxon>
        <taxon>Moneuplotes</taxon>
    </lineage>
</organism>
<dbReference type="EMBL" id="CAMPGE010018830">
    <property type="protein sequence ID" value="CAI2377209.1"/>
    <property type="molecule type" value="Genomic_DNA"/>
</dbReference>
<evidence type="ECO:0000313" key="3">
    <source>
        <dbReference type="Proteomes" id="UP001295684"/>
    </source>
</evidence>
<evidence type="ECO:0000256" key="1">
    <source>
        <dbReference type="SAM" id="MobiDB-lite"/>
    </source>
</evidence>
<proteinExistence type="predicted"/>
<reference evidence="2" key="1">
    <citation type="submission" date="2023-07" db="EMBL/GenBank/DDBJ databases">
        <authorList>
            <consortium name="AG Swart"/>
            <person name="Singh M."/>
            <person name="Singh A."/>
            <person name="Seah K."/>
            <person name="Emmerich C."/>
        </authorList>
    </citation>
    <scope>NUCLEOTIDE SEQUENCE</scope>
    <source>
        <strain evidence="2">DP1</strain>
    </source>
</reference>
<sequence>MSRAIKAAMTKIFSSKGKNKLDKLFAHPVREELPNHGFKKVKAFDIDTQKKLPGTQESYEGVKMTLEEKKEFQAKIEEESQAESDSTRDLIQQEKFYNDNLTTRVKSQFYDEPIPEMVTLMGANKERARGIITGYQMQHKVDSGVVDDHLIESIEKVHYALIHDTPVRKKYVLRVLPDFTMKLNKPLDQINMGEPIFKKTYDKMQKEQDEKKSYNKKFFKGR</sequence>
<dbReference type="Proteomes" id="UP001295684">
    <property type="component" value="Unassembled WGS sequence"/>
</dbReference>
<gene>
    <name evidence="2" type="ORF">ECRASSUSDP1_LOCUS18592</name>
</gene>
<accession>A0AAD2D1B3</accession>
<feature type="compositionally biased region" description="Basic and acidic residues" evidence="1">
    <location>
        <begin position="203"/>
        <end position="213"/>
    </location>
</feature>
<keyword evidence="3" id="KW-1185">Reference proteome</keyword>